<dbReference type="GO" id="GO:0005634">
    <property type="term" value="C:nucleus"/>
    <property type="evidence" value="ECO:0007669"/>
    <property type="project" value="UniProtKB-SubCell"/>
</dbReference>
<dbReference type="GO" id="GO:0000978">
    <property type="term" value="F:RNA polymerase II cis-regulatory region sequence-specific DNA binding"/>
    <property type="evidence" value="ECO:0007669"/>
    <property type="project" value="TreeGrafter"/>
</dbReference>
<dbReference type="Pfam" id="PF00046">
    <property type="entry name" value="Homeodomain"/>
    <property type="match status" value="1"/>
</dbReference>
<dbReference type="InterPro" id="IPR009057">
    <property type="entry name" value="Homeodomain-like_sf"/>
</dbReference>
<proteinExistence type="evidence at transcript level"/>
<evidence type="ECO:0000256" key="2">
    <source>
        <dbReference type="ARBA" id="ARBA00023155"/>
    </source>
</evidence>
<dbReference type="PROSITE" id="PS50071">
    <property type="entry name" value="HOMEOBOX_2"/>
    <property type="match status" value="1"/>
</dbReference>
<sequence>MESFTYPSYQDFTSLSELPPPPPISPFYSSWTIPLTFNFSFPETDLPYLSPSVCNTEIPTVPTLELYTESQTSQPTAPSLQPVSNYTFYPSPPVSPARPTYPTPDSSPVSSPTGMSDNAAVAQSLYRQGEYDELISFISSNFFPTSDHELLQTLYYNSLYELHKISTGKRRLEPTQKYRLRKSHPLPSTISSVKFRSNNHFDDNVKSLLLAVFKKERTPSPETIQTLSESTGLTERQIRNFFKNKRSRG</sequence>
<dbReference type="AlphaFoldDB" id="E3UJW4"/>
<name>E3UJW4_MNELE</name>
<dbReference type="PANTHER" id="PTHR10390">
    <property type="entry name" value="HOMEOBOX PROTEIN SIX"/>
    <property type="match status" value="1"/>
</dbReference>
<dbReference type="Gene3D" id="1.10.10.60">
    <property type="entry name" value="Homeodomain-like"/>
    <property type="match status" value="1"/>
</dbReference>
<dbReference type="GO" id="GO:0005667">
    <property type="term" value="C:transcription regulator complex"/>
    <property type="evidence" value="ECO:0007669"/>
    <property type="project" value="TreeGrafter"/>
</dbReference>
<dbReference type="CDD" id="cd00086">
    <property type="entry name" value="homeodomain"/>
    <property type="match status" value="1"/>
</dbReference>
<keyword evidence="3 4" id="KW-0539">Nucleus</keyword>
<feature type="region of interest" description="Disordered" evidence="6">
    <location>
        <begin position="94"/>
        <end position="116"/>
    </location>
</feature>
<dbReference type="InterPro" id="IPR001356">
    <property type="entry name" value="HD"/>
</dbReference>
<gene>
    <name evidence="8" type="primary">SIX59d</name>
</gene>
<organism evidence="8">
    <name type="scientific">Mnemiopsis leidyi</name>
    <name type="common">Sea walnut</name>
    <name type="synonym">Warty comb jellyfish</name>
    <dbReference type="NCBI Taxonomy" id="27923"/>
    <lineage>
        <taxon>Eukaryota</taxon>
        <taxon>Metazoa</taxon>
        <taxon>Ctenophora</taxon>
        <taxon>Tentaculata</taxon>
        <taxon>Lobata</taxon>
        <taxon>Bolinopsidae</taxon>
        <taxon>Mnemiopsis</taxon>
    </lineage>
</organism>
<dbReference type="GO" id="GO:0000981">
    <property type="term" value="F:DNA-binding transcription factor activity, RNA polymerase II-specific"/>
    <property type="evidence" value="ECO:0007669"/>
    <property type="project" value="TreeGrafter"/>
</dbReference>
<reference evidence="8" key="1">
    <citation type="journal article" date="2010" name="Evodevo">
        <title>The homeodomain complement of the ctenophore Mnemiopsis leidyi suggests that Ctenophora and Porifera diverged prior to the ParaHoxozoa.</title>
        <authorList>
            <person name="Ryan J.F."/>
            <person name="Pang K."/>
            <person name="NISC Comparative Sequencing Program"/>
            <person name="Mullikin J.C."/>
            <person name="Martindale M.Q."/>
            <person name="Baxevanis A.D."/>
        </authorList>
    </citation>
    <scope>NUCLEOTIDE SEQUENCE</scope>
</reference>
<dbReference type="PANTHER" id="PTHR10390:SF44">
    <property type="entry name" value="SIX HOMEOBOX 4"/>
    <property type="match status" value="1"/>
</dbReference>
<evidence type="ECO:0000256" key="5">
    <source>
        <dbReference type="RuleBase" id="RU000682"/>
    </source>
</evidence>
<accession>E3UJW4</accession>
<comment type="subcellular location">
    <subcellularLocation>
        <location evidence="4 5">Nucleus</location>
    </subcellularLocation>
</comment>
<evidence type="ECO:0000256" key="6">
    <source>
        <dbReference type="SAM" id="MobiDB-lite"/>
    </source>
</evidence>
<dbReference type="InterPro" id="IPR031701">
    <property type="entry name" value="SIX1_SD"/>
</dbReference>
<evidence type="ECO:0000256" key="4">
    <source>
        <dbReference type="PROSITE-ProRule" id="PRU00108"/>
    </source>
</evidence>
<protein>
    <submittedName>
        <fullName evidence="8">SIX class homeobox transcription factor SIX59d</fullName>
    </submittedName>
</protein>
<evidence type="ECO:0000313" key="8">
    <source>
        <dbReference type="EMBL" id="ADO22642.1"/>
    </source>
</evidence>
<evidence type="ECO:0000259" key="7">
    <source>
        <dbReference type="PROSITE" id="PS50071"/>
    </source>
</evidence>
<feature type="compositionally biased region" description="Low complexity" evidence="6">
    <location>
        <begin position="103"/>
        <end position="113"/>
    </location>
</feature>
<keyword evidence="1 4" id="KW-0238">DNA-binding</keyword>
<evidence type="ECO:0000256" key="1">
    <source>
        <dbReference type="ARBA" id="ARBA00023125"/>
    </source>
</evidence>
<dbReference type="EMBL" id="HM444121">
    <property type="protein sequence ID" value="ADO22642.1"/>
    <property type="molecule type" value="mRNA"/>
</dbReference>
<dbReference type="Pfam" id="PF16878">
    <property type="entry name" value="SIX1_SD"/>
    <property type="match status" value="1"/>
</dbReference>
<keyword evidence="2 4" id="KW-0371">Homeobox</keyword>
<dbReference type="SMART" id="SM00389">
    <property type="entry name" value="HOX"/>
    <property type="match status" value="1"/>
</dbReference>
<evidence type="ECO:0000256" key="3">
    <source>
        <dbReference type="ARBA" id="ARBA00023242"/>
    </source>
</evidence>
<feature type="domain" description="Homeobox" evidence="7">
    <location>
        <begin position="192"/>
        <end position="249"/>
    </location>
</feature>
<dbReference type="SUPFAM" id="SSF46689">
    <property type="entry name" value="Homeodomain-like"/>
    <property type="match status" value="1"/>
</dbReference>